<keyword evidence="4" id="KW-0496">Mitochondrion</keyword>
<dbReference type="InterPro" id="IPR013786">
    <property type="entry name" value="AcylCoA_DH/ox_N"/>
</dbReference>
<comment type="caution">
    <text evidence="11">The sequence shown here is derived from an EMBL/GenBank/DDBJ whole genome shotgun (WGS) entry which is preliminary data.</text>
</comment>
<dbReference type="Gene3D" id="1.10.540.10">
    <property type="entry name" value="Acyl-CoA dehydrogenase/oxidase, N-terminal domain"/>
    <property type="match status" value="1"/>
</dbReference>
<evidence type="ECO:0000313" key="11">
    <source>
        <dbReference type="EMBL" id="EPY36162.1"/>
    </source>
</evidence>
<feature type="domain" description="ACAD9/ACADV-like C-terminal" evidence="7">
    <location>
        <begin position="406"/>
        <end position="514"/>
    </location>
</feature>
<accession>S9UZA9</accession>
<dbReference type="EMBL" id="ATMH01007796">
    <property type="protein sequence ID" value="EPY23253.1"/>
    <property type="molecule type" value="Genomic_DNA"/>
</dbReference>
<dbReference type="Gene3D" id="1.20.140.10">
    <property type="entry name" value="Butyryl-CoA Dehydrogenase, subunit A, domain 3"/>
    <property type="match status" value="2"/>
</dbReference>
<dbReference type="Proteomes" id="UP000015354">
    <property type="component" value="Unassembled WGS sequence"/>
</dbReference>
<reference evidence="11" key="2">
    <citation type="submission" date="2013-03" db="EMBL/GenBank/DDBJ databases">
        <authorList>
            <person name="Motta M.C.M."/>
            <person name="Martins A.C.A."/>
            <person name="Preta C.M.C.C."/>
            <person name="Silva R."/>
            <person name="de Souza S.S."/>
            <person name="Klein C.C."/>
            <person name="de Almeida L.G.P."/>
            <person name="Cunha O.L."/>
            <person name="Colabardini A.C."/>
            <person name="Lima B.A."/>
            <person name="Machado C.R."/>
            <person name="Soares C.M.A."/>
            <person name="de Menezes C.B.A."/>
            <person name="Bartolomeu D.C."/>
            <person name="Grisard E.C."/>
            <person name="Fantinatti-Garboggini F."/>
            <person name="Rodrigues-Luiz G.F."/>
            <person name="Wagner G."/>
            <person name="Goldman G.H."/>
            <person name="Fietto J.L.R."/>
            <person name="Ciapina L.P."/>
            <person name="Brocchi M."/>
            <person name="Elias M.C."/>
            <person name="Goldman M.H.S."/>
            <person name="Sagot M.-F."/>
            <person name="Pereira M."/>
            <person name="Stoco P.H."/>
            <person name="Teixeira S.M.R."/>
            <person name="de Mendonca-Neto R.P."/>
            <person name="Maciel T.E.F."/>
            <person name="Mendes T.A.O."/>
            <person name="Urmenyi T.P."/>
            <person name="Teixeira M.M.G."/>
            <person name="de Camargo E.F.P."/>
            <person name="de Sousa W."/>
            <person name="Schenkman S."/>
            <person name="de Vasconcelos A.T.R."/>
        </authorList>
    </citation>
    <scope>NUCLEOTIDE SEQUENCE</scope>
</reference>
<organism evidence="11 12">
    <name type="scientific">Strigomonas culicis</name>
    <dbReference type="NCBI Taxonomy" id="28005"/>
    <lineage>
        <taxon>Eukaryota</taxon>
        <taxon>Discoba</taxon>
        <taxon>Euglenozoa</taxon>
        <taxon>Kinetoplastea</taxon>
        <taxon>Metakinetoplastina</taxon>
        <taxon>Trypanosomatida</taxon>
        <taxon>Trypanosomatidae</taxon>
        <taxon>Strigomonadinae</taxon>
        <taxon>Strigomonas</taxon>
    </lineage>
</organism>
<dbReference type="FunFam" id="1.10.540.10:FF:000059">
    <property type="entry name" value="Acyl-CoA dehydrogenase, mitochondrial,putative"/>
    <property type="match status" value="1"/>
</dbReference>
<evidence type="ECO:0000313" key="8">
    <source>
        <dbReference type="EMBL" id="EPY19614.1"/>
    </source>
</evidence>
<evidence type="ECO:0000256" key="3">
    <source>
        <dbReference type="ARBA" id="ARBA00023002"/>
    </source>
</evidence>
<keyword evidence="12" id="KW-1185">Reference proteome</keyword>
<feature type="domain" description="Acyl-CoA oxidase/dehydrogenase middle" evidence="5">
    <location>
        <begin position="138"/>
        <end position="217"/>
    </location>
</feature>
<reference evidence="11 12" key="1">
    <citation type="journal article" date="2013" name="PLoS ONE">
        <title>Predicting the Proteins of Angomonas deanei, Strigomonas culicis and Their Respective Endosymbionts Reveals New Aspects of the Trypanosomatidae Family.</title>
        <authorList>
            <person name="Motta M.C."/>
            <person name="Martins A.C."/>
            <person name="de Souza S.S."/>
            <person name="Catta-Preta C.M."/>
            <person name="Silva R."/>
            <person name="Klein C.C."/>
            <person name="de Almeida L.G."/>
            <person name="de Lima Cunha O."/>
            <person name="Ciapina L.P."/>
            <person name="Brocchi M."/>
            <person name="Colabardini A.C."/>
            <person name="de Araujo Lima B."/>
            <person name="Machado C.R."/>
            <person name="de Almeida Soares C.M."/>
            <person name="Probst C.M."/>
            <person name="de Menezes C.B."/>
            <person name="Thompson C.E."/>
            <person name="Bartholomeu D.C."/>
            <person name="Gradia D.F."/>
            <person name="Pavoni D.P."/>
            <person name="Grisard E.C."/>
            <person name="Fantinatti-Garboggini F."/>
            <person name="Marchini F.K."/>
            <person name="Rodrigues-Luiz G.F."/>
            <person name="Wagner G."/>
            <person name="Goldman G.H."/>
            <person name="Fietto J.L."/>
            <person name="Elias M.C."/>
            <person name="Goldman M.H."/>
            <person name="Sagot M.F."/>
            <person name="Pereira M."/>
            <person name="Stoco P.H."/>
            <person name="de Mendonca-Neto R.P."/>
            <person name="Teixeira S.M."/>
            <person name="Maciel T.E."/>
            <person name="de Oliveira Mendes T.A."/>
            <person name="Urmenyi T.P."/>
            <person name="de Souza W."/>
            <person name="Schenkman S."/>
            <person name="de Vasconcelos A.T."/>
        </authorList>
    </citation>
    <scope>NUCLEOTIDE SEQUENCE [LARGE SCALE GENOMIC DNA]</scope>
</reference>
<dbReference type="InterPro" id="IPR049448">
    <property type="entry name" value="ACAD9/ACADV-like_C"/>
</dbReference>
<dbReference type="GO" id="GO:0006552">
    <property type="term" value="P:L-leucine catabolic process"/>
    <property type="evidence" value="ECO:0007669"/>
    <property type="project" value="TreeGrafter"/>
</dbReference>
<dbReference type="EMBL" id="ATMH01009365">
    <property type="protein sequence ID" value="EPY19614.1"/>
    <property type="molecule type" value="Genomic_DNA"/>
</dbReference>
<evidence type="ECO:0000256" key="2">
    <source>
        <dbReference type="ARBA" id="ARBA00022946"/>
    </source>
</evidence>
<evidence type="ECO:0000259" key="7">
    <source>
        <dbReference type="Pfam" id="PF21343"/>
    </source>
</evidence>
<dbReference type="OrthoDB" id="2588832at2759"/>
<dbReference type="InterPro" id="IPR046373">
    <property type="entry name" value="Acyl-CoA_Oxase/DH_mid-dom_sf"/>
</dbReference>
<sequence>MRRVLQTLPRKYVRHSSYVAGFFNYKVVGEEMFPFPTHKFDTDESENVQTLIEQIRNNDKDLSLAGSRIADEYGGLGLSHTAHALVCEEIGTSGDTSLLETMQHCGVCSYLLSTVGTKEIKGKYLTAMSDGTAILGWATQEDCGSDISMNTCQATLEGANYTITGTKSCAFAQKATHFIVLAKAKTQAATESGPTEANRNTFFIVKRDAPGVKVERDTVTFEKSTVSDIVGVVGEGFKDRMITLFTEQYVYSAALLGCLKRVLQELRDCVPDKWATNTIASCACTMYAMESSLYALTANLDLPTQDSLLEAALVNAYIQNRANMWLTTLSTATPSSEQLENLYSAARKLLSLMESTDFLNATAVCCGVEDFGLLFQKTSTLQMIQARTARSLGARERIPIKEVDCSAIENSIVSFGTAVEATYVRNTTRVPYEHLVINRLGEAASLLYAASACASRASMCINKRLPTAKTEKQLASAFIASATERVDHLCNECCNVGMTADDMYKRIALEVCEDALASPHKPKQTIQ</sequence>
<evidence type="ECO:0000313" key="10">
    <source>
        <dbReference type="EMBL" id="EPY34198.1"/>
    </source>
</evidence>
<dbReference type="Gene3D" id="2.40.110.10">
    <property type="entry name" value="Butyryl-CoA Dehydrogenase, subunit A, domain 2"/>
    <property type="match status" value="1"/>
</dbReference>
<dbReference type="EMBL" id="ATMH01001773">
    <property type="protein sequence ID" value="EPY34198.1"/>
    <property type="molecule type" value="Genomic_DNA"/>
</dbReference>
<dbReference type="InterPro" id="IPR037069">
    <property type="entry name" value="AcylCoA_DH/ox_N_sf"/>
</dbReference>
<dbReference type="InterPro" id="IPR009100">
    <property type="entry name" value="AcylCoA_DH/oxidase_NM_dom_sf"/>
</dbReference>
<dbReference type="PANTHER" id="PTHR43884">
    <property type="entry name" value="ACYL-COA DEHYDROGENASE"/>
    <property type="match status" value="1"/>
</dbReference>
<dbReference type="InterPro" id="IPR006091">
    <property type="entry name" value="Acyl-CoA_Oxase/DH_mid-dom"/>
</dbReference>
<gene>
    <name evidence="11" type="ORF">STCU_00724</name>
    <name evidence="10" type="ORF">STCU_01773</name>
    <name evidence="9" type="ORF">STCU_07796</name>
    <name evidence="8" type="ORF">STCU_09365</name>
</gene>
<evidence type="ECO:0000256" key="4">
    <source>
        <dbReference type="ARBA" id="ARBA00023128"/>
    </source>
</evidence>
<dbReference type="GO" id="GO:0050660">
    <property type="term" value="F:flavin adenine dinucleotide binding"/>
    <property type="evidence" value="ECO:0007669"/>
    <property type="project" value="InterPro"/>
</dbReference>
<dbReference type="Pfam" id="PF02771">
    <property type="entry name" value="Acyl-CoA_dh_N"/>
    <property type="match status" value="1"/>
</dbReference>
<keyword evidence="2" id="KW-0809">Transit peptide</keyword>
<evidence type="ECO:0000259" key="6">
    <source>
        <dbReference type="Pfam" id="PF02771"/>
    </source>
</evidence>
<dbReference type="Pfam" id="PF02770">
    <property type="entry name" value="Acyl-CoA_dh_M"/>
    <property type="match status" value="1"/>
</dbReference>
<evidence type="ECO:0000259" key="5">
    <source>
        <dbReference type="Pfam" id="PF02770"/>
    </source>
</evidence>
<evidence type="ECO:0000313" key="12">
    <source>
        <dbReference type="Proteomes" id="UP000015354"/>
    </source>
</evidence>
<comment type="subcellular location">
    <subcellularLocation>
        <location evidence="1">Mitochondrion</location>
    </subcellularLocation>
</comment>
<name>S9UZA9_9TRYP</name>
<dbReference type="AlphaFoldDB" id="S9UZA9"/>
<protein>
    <submittedName>
        <fullName evidence="11">Acyl-CoA dehydrogenase, mitochondrial</fullName>
    </submittedName>
</protein>
<dbReference type="PANTHER" id="PTHR43884:SF35">
    <property type="entry name" value="DEHYDROGENASE, MITOCHONDRIAL, PUTATIVE-RELATED"/>
    <property type="match status" value="1"/>
</dbReference>
<evidence type="ECO:0000313" key="9">
    <source>
        <dbReference type="EMBL" id="EPY23253.1"/>
    </source>
</evidence>
<evidence type="ECO:0000256" key="1">
    <source>
        <dbReference type="ARBA" id="ARBA00004173"/>
    </source>
</evidence>
<dbReference type="SUPFAM" id="SSF56645">
    <property type="entry name" value="Acyl-CoA dehydrogenase NM domain-like"/>
    <property type="match status" value="1"/>
</dbReference>
<dbReference type="EMBL" id="ATMH01000724">
    <property type="protein sequence ID" value="EPY36162.1"/>
    <property type="molecule type" value="Genomic_DNA"/>
</dbReference>
<dbReference type="GO" id="GO:0005739">
    <property type="term" value="C:mitochondrion"/>
    <property type="evidence" value="ECO:0007669"/>
    <property type="project" value="UniProtKB-SubCell"/>
</dbReference>
<keyword evidence="3" id="KW-0560">Oxidoreductase</keyword>
<feature type="domain" description="Acyl-CoA dehydrogenase/oxidase N-terminal" evidence="6">
    <location>
        <begin position="60"/>
        <end position="131"/>
    </location>
</feature>
<dbReference type="Pfam" id="PF21343">
    <property type="entry name" value="ACAD9-ACADV_C"/>
    <property type="match status" value="1"/>
</dbReference>
<dbReference type="GO" id="GO:0008470">
    <property type="term" value="F:3-methylbutanoyl-CoA dehydrogenase activity"/>
    <property type="evidence" value="ECO:0007669"/>
    <property type="project" value="TreeGrafter"/>
</dbReference>
<proteinExistence type="predicted"/>